<reference evidence="5 6" key="1">
    <citation type="journal article" date="2010" name="Stand. Genomic Sci.">
        <title>Complete genome sequence of Conexibacter woesei type strain (ID131577).</title>
        <authorList>
            <person name="Pukall R."/>
            <person name="Lapidus A."/>
            <person name="Glavina Del Rio T."/>
            <person name="Copeland A."/>
            <person name="Tice H."/>
            <person name="Cheng J.-F."/>
            <person name="Lucas S."/>
            <person name="Chen F."/>
            <person name="Nolan M."/>
            <person name="Bruce D."/>
            <person name="Goodwin L."/>
            <person name="Pitluck S."/>
            <person name="Mavromatis K."/>
            <person name="Ivanova N."/>
            <person name="Ovchinnikova G."/>
            <person name="Pati A."/>
            <person name="Chen A."/>
            <person name="Palaniappan K."/>
            <person name="Land M."/>
            <person name="Hauser L."/>
            <person name="Chang Y.-J."/>
            <person name="Jeffries C.D."/>
            <person name="Chain P."/>
            <person name="Meincke L."/>
            <person name="Sims D."/>
            <person name="Brettin T."/>
            <person name="Detter J.C."/>
            <person name="Rohde M."/>
            <person name="Goeker M."/>
            <person name="Bristow J."/>
            <person name="Eisen J.A."/>
            <person name="Markowitz V."/>
            <person name="Kyrpides N.C."/>
            <person name="Klenk H.-P."/>
            <person name="Hugenholtz P."/>
        </authorList>
    </citation>
    <scope>NUCLEOTIDE SEQUENCE [LARGE SCALE GENOMIC DNA]</scope>
    <source>
        <strain evidence="6">DSM 14684 / CIP 108061 / JCM 11494 / NBRC 100937 / ID131577</strain>
    </source>
</reference>
<evidence type="ECO:0000313" key="6">
    <source>
        <dbReference type="Proteomes" id="UP000008229"/>
    </source>
</evidence>
<name>D3EZL1_CONWI</name>
<keyword evidence="2" id="KW-0238">DNA-binding</keyword>
<dbReference type="SMART" id="SM00420">
    <property type="entry name" value="HTH_DEOR"/>
    <property type="match status" value="1"/>
</dbReference>
<dbReference type="PANTHER" id="PTHR30363">
    <property type="entry name" value="HTH-TYPE TRANSCRIPTIONAL REGULATOR SRLR-RELATED"/>
    <property type="match status" value="1"/>
</dbReference>
<protein>
    <submittedName>
        <fullName evidence="5">Transcriptional regulator, DeoR family</fullName>
    </submittedName>
</protein>
<dbReference type="OrthoDB" id="7688673at2"/>
<dbReference type="AlphaFoldDB" id="D3EZL1"/>
<dbReference type="SUPFAM" id="SSF100950">
    <property type="entry name" value="NagB/RpiA/CoA transferase-like"/>
    <property type="match status" value="1"/>
</dbReference>
<dbReference type="Gene3D" id="1.10.10.10">
    <property type="entry name" value="Winged helix-like DNA-binding domain superfamily/Winged helix DNA-binding domain"/>
    <property type="match status" value="1"/>
</dbReference>
<evidence type="ECO:0000256" key="3">
    <source>
        <dbReference type="ARBA" id="ARBA00023163"/>
    </source>
</evidence>
<dbReference type="GO" id="GO:0003677">
    <property type="term" value="F:DNA binding"/>
    <property type="evidence" value="ECO:0007669"/>
    <property type="project" value="UniProtKB-KW"/>
</dbReference>
<evidence type="ECO:0000259" key="4">
    <source>
        <dbReference type="PROSITE" id="PS51000"/>
    </source>
</evidence>
<keyword evidence="6" id="KW-1185">Reference proteome</keyword>
<organism evidence="5 6">
    <name type="scientific">Conexibacter woesei (strain DSM 14684 / CCUG 47730 / CIP 108061 / JCM 11494 / NBRC 100937 / ID131577)</name>
    <dbReference type="NCBI Taxonomy" id="469383"/>
    <lineage>
        <taxon>Bacteria</taxon>
        <taxon>Bacillati</taxon>
        <taxon>Actinomycetota</taxon>
        <taxon>Thermoleophilia</taxon>
        <taxon>Solirubrobacterales</taxon>
        <taxon>Conexibacteraceae</taxon>
        <taxon>Conexibacter</taxon>
    </lineage>
</organism>
<dbReference type="Gene3D" id="3.40.50.1360">
    <property type="match status" value="1"/>
</dbReference>
<reference evidence="6" key="2">
    <citation type="submission" date="2010-01" db="EMBL/GenBank/DDBJ databases">
        <title>The complete genome of Conexibacter woesei DSM 14684.</title>
        <authorList>
            <consortium name="US DOE Joint Genome Institute (JGI-PGF)"/>
            <person name="Lucas S."/>
            <person name="Copeland A."/>
            <person name="Lapidus A."/>
            <person name="Glavina del Rio T."/>
            <person name="Dalin E."/>
            <person name="Tice H."/>
            <person name="Bruce D."/>
            <person name="Goodwin L."/>
            <person name="Pitluck S."/>
            <person name="Kyrpides N."/>
            <person name="Mavromatis K."/>
            <person name="Ivanova N."/>
            <person name="Mikhailova N."/>
            <person name="Chertkov O."/>
            <person name="Brettin T."/>
            <person name="Detter J.C."/>
            <person name="Han C."/>
            <person name="Larimer F."/>
            <person name="Land M."/>
            <person name="Hauser L."/>
            <person name="Markowitz V."/>
            <person name="Cheng J.-F."/>
            <person name="Hugenholtz P."/>
            <person name="Woyke T."/>
            <person name="Wu D."/>
            <person name="Pukall R."/>
            <person name="Steenblock K."/>
            <person name="Schneider S."/>
            <person name="Klenk H.-P."/>
            <person name="Eisen J.A."/>
        </authorList>
    </citation>
    <scope>NUCLEOTIDE SEQUENCE [LARGE SCALE GENOMIC DNA]</scope>
    <source>
        <strain evidence="6">DSM 14684 / CIP 108061 / JCM 11494 / NBRC 100937 / ID131577</strain>
    </source>
</reference>
<dbReference type="SUPFAM" id="SSF46785">
    <property type="entry name" value="Winged helix' DNA-binding domain"/>
    <property type="match status" value="1"/>
</dbReference>
<evidence type="ECO:0000256" key="2">
    <source>
        <dbReference type="ARBA" id="ARBA00023125"/>
    </source>
</evidence>
<dbReference type="EMBL" id="CP001854">
    <property type="protein sequence ID" value="ADB53849.1"/>
    <property type="molecule type" value="Genomic_DNA"/>
</dbReference>
<dbReference type="InterPro" id="IPR018356">
    <property type="entry name" value="Tscrpt_reg_HTH_DeoR_CS"/>
</dbReference>
<dbReference type="STRING" id="469383.Cwoe_5444"/>
<feature type="domain" description="HTH deoR-type" evidence="4">
    <location>
        <begin position="2"/>
        <end position="57"/>
    </location>
</feature>
<dbReference type="Pfam" id="PF00455">
    <property type="entry name" value="DeoRC"/>
    <property type="match status" value="1"/>
</dbReference>
<gene>
    <name evidence="5" type="ordered locus">Cwoe_5444</name>
</gene>
<dbReference type="SMART" id="SM01134">
    <property type="entry name" value="DeoRC"/>
    <property type="match status" value="1"/>
</dbReference>
<dbReference type="Pfam" id="PF08220">
    <property type="entry name" value="HTH_DeoR"/>
    <property type="match status" value="1"/>
</dbReference>
<accession>D3EZL1</accession>
<dbReference type="RefSeq" id="WP_012936900.1">
    <property type="nucleotide sequence ID" value="NC_013739.1"/>
</dbReference>
<evidence type="ECO:0000313" key="5">
    <source>
        <dbReference type="EMBL" id="ADB53849.1"/>
    </source>
</evidence>
<dbReference type="PROSITE" id="PS00894">
    <property type="entry name" value="HTH_DEOR_1"/>
    <property type="match status" value="1"/>
</dbReference>
<dbReference type="GO" id="GO:0003700">
    <property type="term" value="F:DNA-binding transcription factor activity"/>
    <property type="evidence" value="ECO:0007669"/>
    <property type="project" value="InterPro"/>
</dbReference>
<dbReference type="Proteomes" id="UP000008229">
    <property type="component" value="Chromosome"/>
</dbReference>
<dbReference type="PRINTS" id="PR00037">
    <property type="entry name" value="HTHLACR"/>
</dbReference>
<keyword evidence="3" id="KW-0804">Transcription</keyword>
<dbReference type="InterPro" id="IPR036388">
    <property type="entry name" value="WH-like_DNA-bd_sf"/>
</dbReference>
<evidence type="ECO:0000256" key="1">
    <source>
        <dbReference type="ARBA" id="ARBA00023015"/>
    </source>
</evidence>
<dbReference type="PROSITE" id="PS51000">
    <property type="entry name" value="HTH_DEOR_2"/>
    <property type="match status" value="1"/>
</dbReference>
<dbReference type="HOGENOM" id="CLU_060699_0_1_11"/>
<dbReference type="PANTHER" id="PTHR30363:SF44">
    <property type="entry name" value="AGA OPERON TRANSCRIPTIONAL REPRESSOR-RELATED"/>
    <property type="match status" value="1"/>
</dbReference>
<dbReference type="KEGG" id="cwo:Cwoe_5444"/>
<dbReference type="eggNOG" id="COG1349">
    <property type="taxonomic scope" value="Bacteria"/>
</dbReference>
<dbReference type="InterPro" id="IPR036390">
    <property type="entry name" value="WH_DNA-bd_sf"/>
</dbReference>
<dbReference type="InterPro" id="IPR014036">
    <property type="entry name" value="DeoR-like_C"/>
</dbReference>
<dbReference type="InterPro" id="IPR001034">
    <property type="entry name" value="DeoR_HTH"/>
</dbReference>
<dbReference type="InterPro" id="IPR037171">
    <property type="entry name" value="NagB/RpiA_transferase-like"/>
</dbReference>
<sequence length="248" mass="26566">MLPAQRRQKILHAVRSGTAHVSDLAESFGVSEMTVRRDLRALERDGKLERVHGGAINATDERPFEEIAVERFTGKDRIGAAAAALVEDGQTIMIDIGTTTLQLARHLHGRRLTVVTTSLAVYEELVPDDDIQLVLPGGLVRRNYRSMVGVIAEDSLRQLKADVAFLGTSGVDADMGVWDTTMVEVPIKRAMIAAANSVVLLADAEKFAMGAVVRVCGPAEIDHIVTDAPVPTAHAASITEAGIEVTVA</sequence>
<dbReference type="InterPro" id="IPR050313">
    <property type="entry name" value="Carb_Metab_HTH_regulators"/>
</dbReference>
<proteinExistence type="predicted"/>
<keyword evidence="1" id="KW-0805">Transcription regulation</keyword>